<name>A0A250JCV3_9BACT</name>
<reference evidence="1 2" key="1">
    <citation type="submission" date="2017-06" db="EMBL/GenBank/DDBJ databases">
        <title>Sequencing and comparative analysis of myxobacterial genomes.</title>
        <authorList>
            <person name="Rupp O."/>
            <person name="Goesmann A."/>
            <person name="Sogaard-Andersen L."/>
        </authorList>
    </citation>
    <scope>NUCLEOTIDE SEQUENCE [LARGE SCALE GENOMIC DNA]</scope>
    <source>
        <strain evidence="1 2">DSM 52655</strain>
    </source>
</reference>
<dbReference type="RefSeq" id="WP_232537008.1">
    <property type="nucleotide sequence ID" value="NZ_CP022098.1"/>
</dbReference>
<accession>A0A250JCV3</accession>
<keyword evidence="1" id="KW-0449">Lipoprotein</keyword>
<dbReference type="InterPro" id="IPR030916">
    <property type="entry name" value="ELWxxDGT_rpt"/>
</dbReference>
<dbReference type="NCBIfam" id="TIGR04534">
    <property type="entry name" value="ELWxxDGT_rpt"/>
    <property type="match status" value="1"/>
</dbReference>
<protein>
    <submittedName>
        <fullName evidence="1">Lipoprotein</fullName>
    </submittedName>
</protein>
<organism evidence="1 2">
    <name type="scientific">Cystobacter fuscus</name>
    <dbReference type="NCBI Taxonomy" id="43"/>
    <lineage>
        <taxon>Bacteria</taxon>
        <taxon>Pseudomonadati</taxon>
        <taxon>Myxococcota</taxon>
        <taxon>Myxococcia</taxon>
        <taxon>Myxococcales</taxon>
        <taxon>Cystobacterineae</taxon>
        <taxon>Archangiaceae</taxon>
        <taxon>Cystobacter</taxon>
    </lineage>
</organism>
<dbReference type="AlphaFoldDB" id="A0A250JCV3"/>
<gene>
    <name evidence="1" type="ORF">CYFUS_007195</name>
</gene>
<dbReference type="PROSITE" id="PS51257">
    <property type="entry name" value="PROKAR_LIPOPROTEIN"/>
    <property type="match status" value="1"/>
</dbReference>
<dbReference type="Proteomes" id="UP000217257">
    <property type="component" value="Chromosome"/>
</dbReference>
<evidence type="ECO:0000313" key="2">
    <source>
        <dbReference type="Proteomes" id="UP000217257"/>
    </source>
</evidence>
<proteinExistence type="predicted"/>
<sequence>MAMWREGMGLFLLAFGVGCGGPLPDEGEEVATRDVASALLCLPDEASTQRVRTILPPTDHPPRLASFPESFEEFRGQLYFAANFDDGRRALWKSDGTEAGTVLVKEFPVTEAHMTPSVRELTASPSLLFFQAADAEHGSELWVSDGTSGGTRLLKDLTPGVEGSYVSHLTALGGRLVFFRDVYDPVSSSSRGELWTSDGTEAGTVRVRDFPEGTEVSNAAGRLGGALLFFARDASGTALWSTDGTAGGTVRLKRLDAGPDSAYASELRISGGLAFFALREPTNDTEVWKTDGTAAGTVRLKTFGPSRGVRLLDMLGSYLYLTTTSYSTQYMVLNRLPVAGGDSTSIFTIPNPYASQGEAFPYVTDVSVAPQGTKIFFSFYIGSSGPAPRDAQLWVTDGTASGTTLLRRPLSLSDEYGSPVYAVSDELVFFSAFEQESAGLEPWVSNGTPAGTRRLEDIAPASIGSSYPREFLRVGGRVFFSAFDETQANQLWSTTLRDACVAPVRE</sequence>
<dbReference type="KEGG" id="cfus:CYFUS_007195"/>
<dbReference type="SUPFAM" id="SSF82171">
    <property type="entry name" value="DPP6 N-terminal domain-like"/>
    <property type="match status" value="1"/>
</dbReference>
<dbReference type="EMBL" id="CP022098">
    <property type="protein sequence ID" value="ATB41725.1"/>
    <property type="molecule type" value="Genomic_DNA"/>
</dbReference>
<evidence type="ECO:0000313" key="1">
    <source>
        <dbReference type="EMBL" id="ATB41725.1"/>
    </source>
</evidence>